<comment type="caution">
    <text evidence="1">The sequence shown here is derived from an EMBL/GenBank/DDBJ whole genome shotgun (WGS) entry which is preliminary data.</text>
</comment>
<dbReference type="Proteomes" id="UP000326396">
    <property type="component" value="Linkage Group LG5"/>
</dbReference>
<name>A0A5N6MK76_9ASTR</name>
<accession>A0A5N6MK76</accession>
<dbReference type="EMBL" id="SZYD01000015">
    <property type="protein sequence ID" value="KAD3640660.1"/>
    <property type="molecule type" value="Genomic_DNA"/>
</dbReference>
<organism evidence="1 2">
    <name type="scientific">Mikania micrantha</name>
    <name type="common">bitter vine</name>
    <dbReference type="NCBI Taxonomy" id="192012"/>
    <lineage>
        <taxon>Eukaryota</taxon>
        <taxon>Viridiplantae</taxon>
        <taxon>Streptophyta</taxon>
        <taxon>Embryophyta</taxon>
        <taxon>Tracheophyta</taxon>
        <taxon>Spermatophyta</taxon>
        <taxon>Magnoliopsida</taxon>
        <taxon>eudicotyledons</taxon>
        <taxon>Gunneridae</taxon>
        <taxon>Pentapetalae</taxon>
        <taxon>asterids</taxon>
        <taxon>campanulids</taxon>
        <taxon>Asterales</taxon>
        <taxon>Asteraceae</taxon>
        <taxon>Asteroideae</taxon>
        <taxon>Heliantheae alliance</taxon>
        <taxon>Eupatorieae</taxon>
        <taxon>Mikania</taxon>
    </lineage>
</organism>
<reference evidence="1 2" key="1">
    <citation type="submission" date="2019-05" db="EMBL/GenBank/DDBJ databases">
        <title>Mikania micrantha, genome provides insights into the molecular mechanism of rapid growth.</title>
        <authorList>
            <person name="Liu B."/>
        </authorList>
    </citation>
    <scope>NUCLEOTIDE SEQUENCE [LARGE SCALE GENOMIC DNA]</scope>
    <source>
        <strain evidence="1">NLD-2019</strain>
        <tissue evidence="1">Leaf</tissue>
    </source>
</reference>
<proteinExistence type="predicted"/>
<gene>
    <name evidence="1" type="ORF">E3N88_29883</name>
</gene>
<dbReference type="AlphaFoldDB" id="A0A5N6MK76"/>
<keyword evidence="2" id="KW-1185">Reference proteome</keyword>
<evidence type="ECO:0000313" key="1">
    <source>
        <dbReference type="EMBL" id="KAD3640660.1"/>
    </source>
</evidence>
<sequence>MNRSKFLTQNALKGPAYQSWLRAAAVRTVRVRDRQGCGSVSLPGEGAVGGAGSPGIHASLVTGAFSDEDEVEISMIKEDIDEQIRGLRELRDFHLKALYLV</sequence>
<evidence type="ECO:0000313" key="2">
    <source>
        <dbReference type="Proteomes" id="UP000326396"/>
    </source>
</evidence>
<protein>
    <submittedName>
        <fullName evidence="1">Uncharacterized protein</fullName>
    </submittedName>
</protein>